<name>A0ABV0QBM5_9TELE</name>
<evidence type="ECO:0000313" key="4">
    <source>
        <dbReference type="EMBL" id="MEQ2193199.1"/>
    </source>
</evidence>
<comment type="caution">
    <text evidence="4">The sequence shown here is derived from an EMBL/GenBank/DDBJ whole genome shotgun (WGS) entry which is preliminary data.</text>
</comment>
<dbReference type="PANTHER" id="PTHR45632:SF4">
    <property type="entry name" value="KELCH-LIKE PROTEIN 36"/>
    <property type="match status" value="1"/>
</dbReference>
<accession>A0ABV0QBM5</accession>
<feature type="domain" description="BACK" evidence="3">
    <location>
        <begin position="21"/>
        <end position="147"/>
    </location>
</feature>
<dbReference type="PANTHER" id="PTHR45632">
    <property type="entry name" value="LD33804P"/>
    <property type="match status" value="1"/>
</dbReference>
<protein>
    <recommendedName>
        <fullName evidence="3">BACK domain-containing protein</fullName>
    </recommendedName>
</protein>
<dbReference type="Gene3D" id="1.25.40.420">
    <property type="match status" value="1"/>
</dbReference>
<evidence type="ECO:0000313" key="5">
    <source>
        <dbReference type="Proteomes" id="UP001434883"/>
    </source>
</evidence>
<feature type="non-terminal residue" evidence="4">
    <location>
        <position position="1"/>
    </location>
</feature>
<keyword evidence="5" id="KW-1185">Reference proteome</keyword>
<evidence type="ECO:0000259" key="3">
    <source>
        <dbReference type="SMART" id="SM00875"/>
    </source>
</evidence>
<evidence type="ECO:0000256" key="2">
    <source>
        <dbReference type="ARBA" id="ARBA00022786"/>
    </source>
</evidence>
<dbReference type="Pfam" id="PF07707">
    <property type="entry name" value="BACK"/>
    <property type="match status" value="2"/>
</dbReference>
<organism evidence="4 5">
    <name type="scientific">Xenoophorus captivus</name>
    <dbReference type="NCBI Taxonomy" id="1517983"/>
    <lineage>
        <taxon>Eukaryota</taxon>
        <taxon>Metazoa</taxon>
        <taxon>Chordata</taxon>
        <taxon>Craniata</taxon>
        <taxon>Vertebrata</taxon>
        <taxon>Euteleostomi</taxon>
        <taxon>Actinopterygii</taxon>
        <taxon>Neopterygii</taxon>
        <taxon>Teleostei</taxon>
        <taxon>Neoteleostei</taxon>
        <taxon>Acanthomorphata</taxon>
        <taxon>Ovalentaria</taxon>
        <taxon>Atherinomorphae</taxon>
        <taxon>Cyprinodontiformes</taxon>
        <taxon>Goodeidae</taxon>
        <taxon>Xenoophorus</taxon>
    </lineage>
</organism>
<dbReference type="EMBL" id="JAHRIN010006360">
    <property type="protein sequence ID" value="MEQ2193199.1"/>
    <property type="molecule type" value="Genomic_DNA"/>
</dbReference>
<sequence length="209" mass="23645">LWRTVDFCCQYLEREVNEHNYLYLQELAQLYNLERLDSFIDHFVLARFSTLSFTPDFLQNVPLHKLCSYLSSGQVKFSFSVTQCQCGLIKKPSLVLHQVQHHSEQALLQACLQWLSQSPERTLHAKQLLSLIRFPLMPVGDLVSLVLPAIRGVLPEGAGCEELVEEALRYHARLSAQPLLQTGRTVLRGGVEQLLLIGGEVLMDADISS</sequence>
<dbReference type="Proteomes" id="UP001434883">
    <property type="component" value="Unassembled WGS sequence"/>
</dbReference>
<gene>
    <name evidence="4" type="ORF">XENOCAPTIV_025961</name>
</gene>
<keyword evidence="2" id="KW-0833">Ubl conjugation pathway</keyword>
<proteinExistence type="predicted"/>
<dbReference type="InterPro" id="IPR011705">
    <property type="entry name" value="BACK"/>
</dbReference>
<dbReference type="SMART" id="SM00875">
    <property type="entry name" value="BACK"/>
    <property type="match status" value="1"/>
</dbReference>
<evidence type="ECO:0000256" key="1">
    <source>
        <dbReference type="ARBA" id="ARBA00004906"/>
    </source>
</evidence>
<reference evidence="4 5" key="1">
    <citation type="submission" date="2021-06" db="EMBL/GenBank/DDBJ databases">
        <authorList>
            <person name="Palmer J.M."/>
        </authorList>
    </citation>
    <scope>NUCLEOTIDE SEQUENCE [LARGE SCALE GENOMIC DNA]</scope>
    <source>
        <strain evidence="4 5">XC_2019</strain>
        <tissue evidence="4">Muscle</tissue>
    </source>
</reference>
<comment type="pathway">
    <text evidence="1">Protein modification; protein ubiquitination.</text>
</comment>